<dbReference type="STRING" id="690850.Desaf_2817"/>
<sequence length="130" mass="13670">MTKQRISTPKAPAALGPYSQGVASGNLLFVSGQTPIDPATGALVAGDIEAATRQVIKNIQAILQAAGADLEHVLKTTVFLTDMGNFKRMNAVYAEYFTGTPPARSTIQVSALPMSAEVEIEAIARLPEKA</sequence>
<proteinExistence type="inferred from homology"/>
<dbReference type="GO" id="GO:0005829">
    <property type="term" value="C:cytosol"/>
    <property type="evidence" value="ECO:0007669"/>
    <property type="project" value="TreeGrafter"/>
</dbReference>
<dbReference type="NCBIfam" id="TIGR00004">
    <property type="entry name" value="Rid family detoxifying hydrolase"/>
    <property type="match status" value="1"/>
</dbReference>
<keyword evidence="3" id="KW-1185">Reference proteome</keyword>
<reference evidence="2 3" key="1">
    <citation type="journal article" date="2011" name="J. Bacteriol.">
        <title>Genome sequence of the mercury-methylating and pleomorphic Desulfovibrio africanus Strain Walvis Bay.</title>
        <authorList>
            <person name="Brown S.D."/>
            <person name="Wall J.D."/>
            <person name="Kucken A.M."/>
            <person name="Gilmour C.C."/>
            <person name="Podar M."/>
            <person name="Brandt C.C."/>
            <person name="Teshima H."/>
            <person name="Detter J.C."/>
            <person name="Han C.S."/>
            <person name="Land M.L."/>
            <person name="Lucas S."/>
            <person name="Han J."/>
            <person name="Pennacchio L."/>
            <person name="Nolan M."/>
            <person name="Pitluck S."/>
            <person name="Woyke T."/>
            <person name="Goodwin L."/>
            <person name="Palumbo A.V."/>
            <person name="Elias D.A."/>
        </authorList>
    </citation>
    <scope>NUCLEOTIDE SEQUENCE [LARGE SCALE GENOMIC DNA]</scope>
    <source>
        <strain evidence="2 3">Walvis Bay</strain>
    </source>
</reference>
<dbReference type="HOGENOM" id="CLU_100715_7_3_7"/>
<dbReference type="PROSITE" id="PS01094">
    <property type="entry name" value="UPF0076"/>
    <property type="match status" value="1"/>
</dbReference>
<protein>
    <submittedName>
        <fullName evidence="2">Endoribonuclease L-PSP</fullName>
    </submittedName>
</protein>
<accession>F3Z1C7</accession>
<dbReference type="SUPFAM" id="SSF55298">
    <property type="entry name" value="YjgF-like"/>
    <property type="match status" value="1"/>
</dbReference>
<dbReference type="PANTHER" id="PTHR11803">
    <property type="entry name" value="2-IMINOBUTANOATE/2-IMINOPROPANOATE DEAMINASE RIDA"/>
    <property type="match status" value="1"/>
</dbReference>
<evidence type="ECO:0000313" key="3">
    <source>
        <dbReference type="Proteomes" id="UP000007844"/>
    </source>
</evidence>
<dbReference type="PANTHER" id="PTHR11803:SF39">
    <property type="entry name" value="2-IMINOBUTANOATE_2-IMINOPROPANOATE DEAMINASE"/>
    <property type="match status" value="1"/>
</dbReference>
<dbReference type="EMBL" id="CP003221">
    <property type="protein sequence ID" value="EGJ51130.1"/>
    <property type="molecule type" value="Genomic_DNA"/>
</dbReference>
<dbReference type="Pfam" id="PF01042">
    <property type="entry name" value="Ribonuc_L-PSP"/>
    <property type="match status" value="1"/>
</dbReference>
<dbReference type="InterPro" id="IPR035959">
    <property type="entry name" value="RutC-like_sf"/>
</dbReference>
<dbReference type="CDD" id="cd00448">
    <property type="entry name" value="YjgF_YER057c_UK114_family"/>
    <property type="match status" value="1"/>
</dbReference>
<organism evidence="2 3">
    <name type="scientific">Desulfocurvibacter africanus subsp. africanus str. Walvis Bay</name>
    <dbReference type="NCBI Taxonomy" id="690850"/>
    <lineage>
        <taxon>Bacteria</taxon>
        <taxon>Pseudomonadati</taxon>
        <taxon>Thermodesulfobacteriota</taxon>
        <taxon>Desulfovibrionia</taxon>
        <taxon>Desulfovibrionales</taxon>
        <taxon>Desulfovibrionaceae</taxon>
        <taxon>Desulfocurvibacter</taxon>
    </lineage>
</organism>
<dbReference type="FunFam" id="3.30.1330.40:FF:000001">
    <property type="entry name" value="L-PSP family endoribonuclease"/>
    <property type="match status" value="1"/>
</dbReference>
<dbReference type="Gene3D" id="3.30.1330.40">
    <property type="entry name" value="RutC-like"/>
    <property type="match status" value="1"/>
</dbReference>
<dbReference type="KEGG" id="daf:Desaf_2817"/>
<dbReference type="eggNOG" id="COG0251">
    <property type="taxonomic scope" value="Bacteria"/>
</dbReference>
<dbReference type="InterPro" id="IPR019897">
    <property type="entry name" value="RidA_CS"/>
</dbReference>
<gene>
    <name evidence="2" type="ORF">Desaf_2817</name>
</gene>
<dbReference type="GO" id="GO:0019239">
    <property type="term" value="F:deaminase activity"/>
    <property type="evidence" value="ECO:0007669"/>
    <property type="project" value="TreeGrafter"/>
</dbReference>
<dbReference type="AlphaFoldDB" id="F3Z1C7"/>
<dbReference type="RefSeq" id="WP_005984046.1">
    <property type="nucleotide sequence ID" value="NC_016629.1"/>
</dbReference>
<dbReference type="Proteomes" id="UP000007844">
    <property type="component" value="Chromosome"/>
</dbReference>
<evidence type="ECO:0000256" key="1">
    <source>
        <dbReference type="ARBA" id="ARBA00010552"/>
    </source>
</evidence>
<comment type="similarity">
    <text evidence="1">Belongs to the RutC family.</text>
</comment>
<name>F3Z1C7_DESAF</name>
<evidence type="ECO:0000313" key="2">
    <source>
        <dbReference type="EMBL" id="EGJ51130.1"/>
    </source>
</evidence>
<dbReference type="InterPro" id="IPR006175">
    <property type="entry name" value="YjgF/YER057c/UK114"/>
</dbReference>
<dbReference type="InterPro" id="IPR006056">
    <property type="entry name" value="RidA"/>
</dbReference>